<dbReference type="EMBL" id="ML220132">
    <property type="protein sequence ID" value="TGZ79393.1"/>
    <property type="molecule type" value="Genomic_DNA"/>
</dbReference>
<evidence type="ECO:0000313" key="2">
    <source>
        <dbReference type="Proteomes" id="UP000298138"/>
    </source>
</evidence>
<reference evidence="1 2" key="1">
    <citation type="submission" date="2019-04" db="EMBL/GenBank/DDBJ databases">
        <title>Comparative genomics and transcriptomics to analyze fruiting body development in filamentous ascomycetes.</title>
        <authorList>
            <consortium name="DOE Joint Genome Institute"/>
            <person name="Lutkenhaus R."/>
            <person name="Traeger S."/>
            <person name="Breuer J."/>
            <person name="Kuo A."/>
            <person name="Lipzen A."/>
            <person name="Pangilinan J."/>
            <person name="Dilworth D."/>
            <person name="Sandor L."/>
            <person name="Poggeler S."/>
            <person name="Barry K."/>
            <person name="Grigoriev I.V."/>
            <person name="Nowrousian M."/>
        </authorList>
    </citation>
    <scope>NUCLEOTIDE SEQUENCE [LARGE SCALE GENOMIC DNA]</scope>
    <source>
        <strain evidence="1 2">CBS 389.68</strain>
    </source>
</reference>
<evidence type="ECO:0000313" key="1">
    <source>
        <dbReference type="EMBL" id="TGZ79393.1"/>
    </source>
</evidence>
<dbReference type="InParanoid" id="A0A4S2MQE8"/>
<organism evidence="1 2">
    <name type="scientific">Ascodesmis nigricans</name>
    <dbReference type="NCBI Taxonomy" id="341454"/>
    <lineage>
        <taxon>Eukaryota</taxon>
        <taxon>Fungi</taxon>
        <taxon>Dikarya</taxon>
        <taxon>Ascomycota</taxon>
        <taxon>Pezizomycotina</taxon>
        <taxon>Pezizomycetes</taxon>
        <taxon>Pezizales</taxon>
        <taxon>Ascodesmidaceae</taxon>
        <taxon>Ascodesmis</taxon>
    </lineage>
</organism>
<name>A0A4S2MQE8_9PEZI</name>
<dbReference type="AlphaFoldDB" id="A0A4S2MQE8"/>
<accession>A0A4S2MQE8</accession>
<gene>
    <name evidence="1" type="ORF">EX30DRAFT_112913</name>
</gene>
<proteinExistence type="predicted"/>
<sequence length="382" mass="42745">MRRTLTRRMSSASDATVPETGILCSSSSCHHAHDQPLLGFSPSLLQPESEWEGLNDSPINLLFSSPWPLTWAKTRSVTPLPGQPKITAEAPLAQRLDLEDDDVLAVREVREKENCPSPIPARCHDRDNNVIPPSLPGAVGKTDQRRSLHAVPARSNEATTQPYYDIVSHLAAGEAHRGIIGSTTPHTAMMMMMNPARVQAVAQAEMEAPRKIIRGVESSSPAQAPTVRKMTLPTETMRTRVIPTWTTRFESFPEHDSRAIPQEDNFLVETVDHNVITIPASTMVSPTPASQHSPSEETPLMEITNKIRHVMKSSRICLRQRQAVPFGQLRPRQHRHGKRIIIIMSQVCRLGRWPIVSPPPQPTSHLHPFWTHLILLPRNRWS</sequence>
<dbReference type="Proteomes" id="UP000298138">
    <property type="component" value="Unassembled WGS sequence"/>
</dbReference>
<protein>
    <submittedName>
        <fullName evidence="1">Uncharacterized protein</fullName>
    </submittedName>
</protein>
<keyword evidence="2" id="KW-1185">Reference proteome</keyword>